<keyword evidence="3" id="KW-1185">Reference proteome</keyword>
<proteinExistence type="predicted"/>
<feature type="signal peptide" evidence="1">
    <location>
        <begin position="1"/>
        <end position="19"/>
    </location>
</feature>
<dbReference type="EMBL" id="CP094532">
    <property type="protein sequence ID" value="UOE41093.1"/>
    <property type="molecule type" value="Genomic_DNA"/>
</dbReference>
<dbReference type="PROSITE" id="PS51257">
    <property type="entry name" value="PROKAR_LIPOPROTEIN"/>
    <property type="match status" value="1"/>
</dbReference>
<keyword evidence="1" id="KW-0732">Signal</keyword>
<gene>
    <name evidence="2" type="ORF">MTP09_00150</name>
</gene>
<sequence>MKKAVFLIFLMLLSSCYTYKSVANDEFRSEQEYRLIFNYGTKRTVTQLSDKGESFTYVYRKQEFETPQNQVSAVSEKKFSTVDTIILSVEQPPQELCFL</sequence>
<evidence type="ECO:0000313" key="2">
    <source>
        <dbReference type="EMBL" id="UOE41093.1"/>
    </source>
</evidence>
<evidence type="ECO:0000313" key="3">
    <source>
        <dbReference type="Proteomes" id="UP000831460"/>
    </source>
</evidence>
<evidence type="ECO:0008006" key="4">
    <source>
        <dbReference type="Google" id="ProtNLM"/>
    </source>
</evidence>
<evidence type="ECO:0000256" key="1">
    <source>
        <dbReference type="SAM" id="SignalP"/>
    </source>
</evidence>
<accession>A0ABY4BPG0</accession>
<organism evidence="2 3">
    <name type="scientific">Chryseobacterium suipulveris</name>
    <dbReference type="NCBI Taxonomy" id="2929800"/>
    <lineage>
        <taxon>Bacteria</taxon>
        <taxon>Pseudomonadati</taxon>
        <taxon>Bacteroidota</taxon>
        <taxon>Flavobacteriia</taxon>
        <taxon>Flavobacteriales</taxon>
        <taxon>Weeksellaceae</taxon>
        <taxon>Chryseobacterium group</taxon>
        <taxon>Chryseobacterium</taxon>
    </lineage>
</organism>
<protein>
    <recommendedName>
        <fullName evidence="4">DUF4884 domain-containing protein</fullName>
    </recommendedName>
</protein>
<feature type="chain" id="PRO_5046642977" description="DUF4884 domain-containing protein" evidence="1">
    <location>
        <begin position="20"/>
        <end position="99"/>
    </location>
</feature>
<name>A0ABY4BPG0_9FLAO</name>
<dbReference type="RefSeq" id="WP_243549480.1">
    <property type="nucleotide sequence ID" value="NZ_CP094532.1"/>
</dbReference>
<dbReference type="Proteomes" id="UP000831460">
    <property type="component" value="Chromosome"/>
</dbReference>
<reference evidence="2 3" key="1">
    <citation type="submission" date="2022-03" db="EMBL/GenBank/DDBJ databases">
        <title>Chryseobacterium sp. isolated from particulate matters in swine house.</title>
        <authorList>
            <person name="Won M."/>
            <person name="Kim S.-J."/>
            <person name="Kwon S.-W."/>
        </authorList>
    </citation>
    <scope>NUCLEOTIDE SEQUENCE [LARGE SCALE GENOMIC DNA]</scope>
    <source>
        <strain evidence="2 3">SC2-2</strain>
    </source>
</reference>